<comment type="caution">
    <text evidence="1">The sequence shown here is derived from an EMBL/GenBank/DDBJ whole genome shotgun (WGS) entry which is preliminary data.</text>
</comment>
<evidence type="ECO:0000313" key="1">
    <source>
        <dbReference type="EMBL" id="OLO10637.1"/>
    </source>
</evidence>
<dbReference type="EMBL" id="MSDQ01000032">
    <property type="protein sequence ID" value="OLO10637.1"/>
    <property type="molecule type" value="Genomic_DNA"/>
</dbReference>
<reference evidence="1 2" key="1">
    <citation type="submission" date="2016-12" db="EMBL/GenBank/DDBJ databases">
        <title>Draft genome sequences of strains Salinicola socius SMB35, Salinicola sp. MH3R3-1 and Chromohalobacter sp. SMB17 from the Verkhnekamsk potash mining region of Russia.</title>
        <authorList>
            <person name="Mavrodi D.V."/>
            <person name="Olsson B.E."/>
            <person name="Korsakova E.S."/>
            <person name="Pyankova A."/>
            <person name="Mavrodi O.V."/>
            <person name="Plotnikova E.G."/>
        </authorList>
    </citation>
    <scope>NUCLEOTIDE SEQUENCE [LARGE SCALE GENOMIC DNA]</scope>
    <source>
        <strain evidence="1 2">SMB17</strain>
    </source>
</reference>
<sequence>MSMQMEDKAEAEVSAFLELYGWALHDPLPDALLPRSMASGVHVRLSSASIAKDADRRQHHKSSAADMLDKLLRDAEKDSIAFKACGELIHMLADDSLPIPDNLSRFAADILRGEKTATKKPKRTKHEKLGRDSIIVECIFIAAGYVRPVYKSNGHITAVDVVSRCLKKHGVYLEPNSIARILQNTPDSHRKCEMLEGID</sequence>
<proteinExistence type="predicted"/>
<keyword evidence="2" id="KW-1185">Reference proteome</keyword>
<dbReference type="AlphaFoldDB" id="A0A1Q8TAD3"/>
<dbReference type="Proteomes" id="UP000186806">
    <property type="component" value="Unassembled WGS sequence"/>
</dbReference>
<gene>
    <name evidence="1" type="ORF">BTW10_13100</name>
</gene>
<dbReference type="RefSeq" id="WP_075369772.1">
    <property type="nucleotide sequence ID" value="NZ_MSDQ01000032.1"/>
</dbReference>
<protein>
    <submittedName>
        <fullName evidence="1">Uncharacterized protein</fullName>
    </submittedName>
</protein>
<name>A0A1Q8TAD3_9GAMM</name>
<organism evidence="1 2">
    <name type="scientific">Chromohalobacter japonicus</name>
    <dbReference type="NCBI Taxonomy" id="223900"/>
    <lineage>
        <taxon>Bacteria</taxon>
        <taxon>Pseudomonadati</taxon>
        <taxon>Pseudomonadota</taxon>
        <taxon>Gammaproteobacteria</taxon>
        <taxon>Oceanospirillales</taxon>
        <taxon>Halomonadaceae</taxon>
        <taxon>Chromohalobacter</taxon>
    </lineage>
</organism>
<accession>A0A1Q8TAD3</accession>
<evidence type="ECO:0000313" key="2">
    <source>
        <dbReference type="Proteomes" id="UP000186806"/>
    </source>
</evidence>